<feature type="transmembrane region" description="Helical" evidence="9">
    <location>
        <begin position="936"/>
        <end position="954"/>
    </location>
</feature>
<accession>A0A8S9X0R9</accession>
<dbReference type="PANTHER" id="PTHR19229:SF250">
    <property type="entry name" value="ABC TRANSPORTER DOMAIN-CONTAINING PROTEIN-RELATED"/>
    <property type="match status" value="1"/>
</dbReference>
<dbReference type="PROSITE" id="PS50893">
    <property type="entry name" value="ABC_TRANSPORTER_2"/>
    <property type="match status" value="2"/>
</dbReference>
<evidence type="ECO:0000256" key="3">
    <source>
        <dbReference type="ARBA" id="ARBA00022448"/>
    </source>
</evidence>
<dbReference type="CDD" id="cd03263">
    <property type="entry name" value="ABC_subfamily_A"/>
    <property type="match status" value="2"/>
</dbReference>
<sequence length="1587" mass="181458">MSVSTALFWRAIYWSLSLRIGIILTALAYGYYVLWFKIPFGVLEEGKTKYVAEQHFPKWTRDDVLSNLSRAKVLVYPRNEHSMKLMGEMGKSHPNLSIEFQFKESDIVDPSDNLELRIIFNEISPNRLDYAVFITKDIGLFPLYETPGPATTDLELMEKGHPAIQVAVDEAYMSLFGIPRIDWSVRKNPYPRYQATQSVHTPSTDNRYSFTVSLWLFLLFSSLAPSIRFGQVLVEERFSGVGEILGIYGVNRWYSLISWFLLFSFFFSVMAIYSTCLWRYPIVIKRVLFRKTSTWIILFVLISYFQIFLVLATLVSVFFTDPTQWSVVFMIVAIVPSTLTIQLIKVMNSNLWLLISSLHPVGGLYQCISAIIEFEKNNEGVQWNNFFSRPPVTYNQLAVGESIVCLYVGALLWSLLVIYLELVLPRKYGISKPWDFPCHYFLKSQKPPSPKKESAEVDTPVVKEEIQIEKPVSVEVQQIHKSFGQVKALNGVSFKIYTNQITSLLGENGAGKTTLMGIITGMLAATKGHILVDGQDLYEGRNLEKFRRSLGYCPQNDILMSYLTVQQHLIFFSMLTGVDKNMATSISFEWMDKFQLTLNKNLAVHKLSGGMKRKLTICTSLVRNPKILIMDEPTSGLDPISRRQVWDILFQARKEMTIILTTHRMEEADTLSDYIAILSNGNLRVYGSNEFLKSLYGVEYQVSVVPLSDNLKMDELTDTINKRFGTITMINKSNKSLVLGVKSNDAQEVMRFLERTYGSRVAVSVTSGTIDDVFVQIQREAGVRISVDETDMPSRYDFEHEKRKSLVYSQFINLLAARYYWVRHNWGTFILYILLFPVTACTIAMIFPRFYIPLNIEDGRFNAELSTYGTTTSWISEEKPTNNFSTTFKAMISDQGSTYHVTTQNIEEALISASETNLKLYRSKTIFSVDLKFDMTVYYSSLATLALPIAINMIDNAIIRDNGSQASIRTQIHLQPSFNTSAIFAEPLKFAMIYYFCFEMLNSYTYFMMFPHEQRTSIVKHLQFMTGLNPSLYWLTNFLVDAFLVLIVVATSMTFFVFWDNTVAPEPFFTRRPYFEVTILIFILYGFSCIGLVYIFSFWFKKVLNSMQMFFIVNVGILVVYYSLYVVFSQLKSFPLRTSSVVTAFLNHTFYFIPLIPTFMSLLRTIPTNKVLYNNLDSRGAFDYHETFSELVANVSLEITYLVADIVLYLILVMVIDGQLWRAKRFCRSCREVTYDLSQVDADVLHERDRIQNLNKEDEPYLVASNLTKSYRNRKCGCSSRTAANGVSFGVERGLFFGILGLNGAGKTTTFKMLTGLVYPDKGDAKIQGKNLMKDRWGYMKSMGFCPQSDGLLESMSGKRSLELFGALRGLNGKELKTSVEKWLEIMDMDEIKDRSCGEYSGGNKRKLSVAMSLIGDPSIVFLDEPTTGVDPVVRRKMWSLFKRNQTLGTTFIMTSHSLDESEALCDRVTIMAGGYMKCIGSIGQLKLAYAAGFRMIVRMKINSTEDDTAEITKSLDRSFPSSYILKDEQPLLLSFEITKKDMLWSERFDFISRLKSHVGNINDIVISDSSIEEVYYNVTKQKNNNF</sequence>
<keyword evidence="4 9" id="KW-0812">Transmembrane</keyword>
<dbReference type="Pfam" id="PF12698">
    <property type="entry name" value="ABC2_membrane_3"/>
    <property type="match status" value="2"/>
</dbReference>
<proteinExistence type="inferred from homology"/>
<dbReference type="FunFam" id="3.40.50.300:FF:000335">
    <property type="entry name" value="ATP binding cassette subfamily A member 5"/>
    <property type="match status" value="1"/>
</dbReference>
<dbReference type="SMART" id="SM00382">
    <property type="entry name" value="AAA"/>
    <property type="match status" value="2"/>
</dbReference>
<dbReference type="OrthoDB" id="8061355at2759"/>
<feature type="transmembrane region" description="Helical" evidence="9">
    <location>
        <begin position="351"/>
        <end position="372"/>
    </location>
</feature>
<evidence type="ECO:0000256" key="5">
    <source>
        <dbReference type="ARBA" id="ARBA00022741"/>
    </source>
</evidence>
<dbReference type="GO" id="GO:0016020">
    <property type="term" value="C:membrane"/>
    <property type="evidence" value="ECO:0007669"/>
    <property type="project" value="UniProtKB-SubCell"/>
</dbReference>
<dbReference type="InterPro" id="IPR003593">
    <property type="entry name" value="AAA+_ATPase"/>
</dbReference>
<dbReference type="SUPFAM" id="SSF52540">
    <property type="entry name" value="P-loop containing nucleoside triphosphate hydrolases"/>
    <property type="match status" value="2"/>
</dbReference>
<dbReference type="GO" id="GO:0016887">
    <property type="term" value="F:ATP hydrolysis activity"/>
    <property type="evidence" value="ECO:0007669"/>
    <property type="project" value="InterPro"/>
</dbReference>
<evidence type="ECO:0000256" key="1">
    <source>
        <dbReference type="ARBA" id="ARBA00004141"/>
    </source>
</evidence>
<evidence type="ECO:0000256" key="6">
    <source>
        <dbReference type="ARBA" id="ARBA00022840"/>
    </source>
</evidence>
<dbReference type="InterPro" id="IPR027417">
    <property type="entry name" value="P-loop_NTPase"/>
</dbReference>
<dbReference type="PANTHER" id="PTHR19229">
    <property type="entry name" value="ATP-BINDING CASSETTE TRANSPORTER SUBFAMILY A ABCA"/>
    <property type="match status" value="1"/>
</dbReference>
<feature type="transmembrane region" description="Helical" evidence="9">
    <location>
        <begin position="325"/>
        <end position="344"/>
    </location>
</feature>
<dbReference type="PROSITE" id="PS00211">
    <property type="entry name" value="ABC_TRANSPORTER_1"/>
    <property type="match status" value="2"/>
</dbReference>
<feature type="transmembrane region" description="Helical" evidence="9">
    <location>
        <begin position="1148"/>
        <end position="1166"/>
    </location>
</feature>
<evidence type="ECO:0000256" key="2">
    <source>
        <dbReference type="ARBA" id="ARBA00008869"/>
    </source>
</evidence>
<dbReference type="GO" id="GO:0005524">
    <property type="term" value="F:ATP binding"/>
    <property type="evidence" value="ECO:0007669"/>
    <property type="project" value="UniProtKB-KW"/>
</dbReference>
<feature type="transmembrane region" description="Helical" evidence="9">
    <location>
        <begin position="1079"/>
        <end position="1100"/>
    </location>
</feature>
<evidence type="ECO:0000256" key="4">
    <source>
        <dbReference type="ARBA" id="ARBA00022692"/>
    </source>
</evidence>
<keyword evidence="6" id="KW-0067">ATP-binding</keyword>
<organism evidence="11 12">
    <name type="scientific">Apolygus lucorum</name>
    <name type="common">Small green plant bug</name>
    <name type="synonym">Lygocoris lucorum</name>
    <dbReference type="NCBI Taxonomy" id="248454"/>
    <lineage>
        <taxon>Eukaryota</taxon>
        <taxon>Metazoa</taxon>
        <taxon>Ecdysozoa</taxon>
        <taxon>Arthropoda</taxon>
        <taxon>Hexapoda</taxon>
        <taxon>Insecta</taxon>
        <taxon>Pterygota</taxon>
        <taxon>Neoptera</taxon>
        <taxon>Paraneoptera</taxon>
        <taxon>Hemiptera</taxon>
        <taxon>Heteroptera</taxon>
        <taxon>Panheteroptera</taxon>
        <taxon>Cimicomorpha</taxon>
        <taxon>Miridae</taxon>
        <taxon>Mirini</taxon>
        <taxon>Apolygus</taxon>
    </lineage>
</organism>
<keyword evidence="12" id="KW-1185">Reference proteome</keyword>
<protein>
    <recommendedName>
        <fullName evidence="10">ABC transporter domain-containing protein</fullName>
    </recommendedName>
</protein>
<dbReference type="Gene3D" id="3.40.50.300">
    <property type="entry name" value="P-loop containing nucleotide triphosphate hydrolases"/>
    <property type="match status" value="2"/>
</dbReference>
<feature type="transmembrane region" description="Helical" evidence="9">
    <location>
        <begin position="1032"/>
        <end position="1059"/>
    </location>
</feature>
<evidence type="ECO:0000256" key="8">
    <source>
        <dbReference type="ARBA" id="ARBA00023136"/>
    </source>
</evidence>
<keyword evidence="8 9" id="KW-0472">Membrane</keyword>
<dbReference type="InterPro" id="IPR026082">
    <property type="entry name" value="ABCA"/>
</dbReference>
<dbReference type="FunFam" id="3.40.50.300:FF:002275">
    <property type="entry name" value="ATP-binding cassette, subfamily A (ABC1), member 16"/>
    <property type="match status" value="1"/>
</dbReference>
<dbReference type="Pfam" id="PF00005">
    <property type="entry name" value="ABC_tran"/>
    <property type="match status" value="2"/>
</dbReference>
<dbReference type="InterPro" id="IPR017871">
    <property type="entry name" value="ABC_transporter-like_CS"/>
</dbReference>
<feature type="transmembrane region" description="Helical" evidence="9">
    <location>
        <begin position="1199"/>
        <end position="1221"/>
    </location>
</feature>
<keyword evidence="3" id="KW-0813">Transport</keyword>
<dbReference type="InterPro" id="IPR003439">
    <property type="entry name" value="ABC_transporter-like_ATP-bd"/>
</dbReference>
<comment type="similarity">
    <text evidence="2">Belongs to the ABC transporter superfamily. ABCA family.</text>
</comment>
<keyword evidence="7 9" id="KW-1133">Transmembrane helix</keyword>
<dbReference type="GO" id="GO:0140359">
    <property type="term" value="F:ABC-type transporter activity"/>
    <property type="evidence" value="ECO:0007669"/>
    <property type="project" value="InterPro"/>
</dbReference>
<gene>
    <name evidence="11" type="ORF">GE061_003000</name>
</gene>
<feature type="transmembrane region" description="Helical" evidence="9">
    <location>
        <begin position="829"/>
        <end position="852"/>
    </location>
</feature>
<feature type="transmembrane region" description="Helical" evidence="9">
    <location>
        <begin position="1109"/>
        <end position="1128"/>
    </location>
</feature>
<feature type="transmembrane region" description="Helical" evidence="9">
    <location>
        <begin position="12"/>
        <end position="34"/>
    </location>
</feature>
<dbReference type="EMBL" id="WIXP02000011">
    <property type="protein sequence ID" value="KAF6202602.1"/>
    <property type="molecule type" value="Genomic_DNA"/>
</dbReference>
<feature type="transmembrane region" description="Helical" evidence="9">
    <location>
        <begin position="392"/>
        <end position="420"/>
    </location>
</feature>
<feature type="domain" description="ABC transporter" evidence="10">
    <location>
        <begin position="1262"/>
        <end position="1499"/>
    </location>
</feature>
<comment type="subcellular location">
    <subcellularLocation>
        <location evidence="1">Membrane</location>
        <topology evidence="1">Multi-pass membrane protein</topology>
    </subcellularLocation>
</comment>
<evidence type="ECO:0000256" key="7">
    <source>
        <dbReference type="ARBA" id="ARBA00022989"/>
    </source>
</evidence>
<evidence type="ECO:0000313" key="12">
    <source>
        <dbReference type="Proteomes" id="UP000466442"/>
    </source>
</evidence>
<keyword evidence="5" id="KW-0547">Nucleotide-binding</keyword>
<dbReference type="Proteomes" id="UP000466442">
    <property type="component" value="Unassembled WGS sequence"/>
</dbReference>
<evidence type="ECO:0000313" key="11">
    <source>
        <dbReference type="EMBL" id="KAF6202602.1"/>
    </source>
</evidence>
<reference evidence="11" key="1">
    <citation type="journal article" date="2021" name="Mol. Ecol. Resour.">
        <title>Apolygus lucorum genome provides insights into omnivorousness and mesophyll feeding.</title>
        <authorList>
            <person name="Liu Y."/>
            <person name="Liu H."/>
            <person name="Wang H."/>
            <person name="Huang T."/>
            <person name="Liu B."/>
            <person name="Yang B."/>
            <person name="Yin L."/>
            <person name="Li B."/>
            <person name="Zhang Y."/>
            <person name="Zhang S."/>
            <person name="Jiang F."/>
            <person name="Zhang X."/>
            <person name="Ren Y."/>
            <person name="Wang B."/>
            <person name="Wang S."/>
            <person name="Lu Y."/>
            <person name="Wu K."/>
            <person name="Fan W."/>
            <person name="Wang G."/>
        </authorList>
    </citation>
    <scope>NUCLEOTIDE SEQUENCE</scope>
    <source>
        <strain evidence="11">12Hb</strain>
    </source>
</reference>
<comment type="caution">
    <text evidence="11">The sequence shown here is derived from an EMBL/GenBank/DDBJ whole genome shotgun (WGS) entry which is preliminary data.</text>
</comment>
<evidence type="ECO:0000259" key="10">
    <source>
        <dbReference type="PROSITE" id="PS50893"/>
    </source>
</evidence>
<dbReference type="InterPro" id="IPR013525">
    <property type="entry name" value="ABC2_TM"/>
</dbReference>
<evidence type="ECO:0000256" key="9">
    <source>
        <dbReference type="SAM" id="Phobius"/>
    </source>
</evidence>
<feature type="domain" description="ABC transporter" evidence="10">
    <location>
        <begin position="474"/>
        <end position="705"/>
    </location>
</feature>
<feature type="transmembrane region" description="Helical" evidence="9">
    <location>
        <begin position="253"/>
        <end position="274"/>
    </location>
</feature>
<feature type="transmembrane region" description="Helical" evidence="9">
    <location>
        <begin position="295"/>
        <end position="319"/>
    </location>
</feature>
<name>A0A8S9X0R9_APOLU</name>